<comment type="caution">
    <text evidence="2">The sequence shown here is derived from an EMBL/GenBank/DDBJ whole genome shotgun (WGS) entry which is preliminary data.</text>
</comment>
<dbReference type="EMBL" id="JACNJZ010000045">
    <property type="protein sequence ID" value="MBC8316613.1"/>
    <property type="molecule type" value="Genomic_DNA"/>
</dbReference>
<sequence>MEYRAGMVNRVFSIRFDEGEDFLEGMLELIKKENIRNGWFHVIGGIREIDLVIGPKEPVMPPDPVWQEMRDVRETIGSGSVFWDEKDEPRIHLHAALGHHGQTVTGCLRKGSKVYLILEVILFEMTGFNASRPWYPEGGFNRLTFR</sequence>
<dbReference type="Pfam" id="PF03479">
    <property type="entry name" value="PCC"/>
    <property type="match status" value="1"/>
</dbReference>
<dbReference type="Proteomes" id="UP000614424">
    <property type="component" value="Unassembled WGS sequence"/>
</dbReference>
<dbReference type="Gene3D" id="3.30.1330.80">
    <property type="entry name" value="Hypothetical protein, similar to alpha- acetolactate decarboxylase, domain 2"/>
    <property type="match status" value="1"/>
</dbReference>
<feature type="domain" description="PPC" evidence="1">
    <location>
        <begin position="4"/>
        <end position="146"/>
    </location>
</feature>
<gene>
    <name evidence="2" type="ORF">H8E41_01815</name>
</gene>
<dbReference type="PANTHER" id="PTHR34988">
    <property type="entry name" value="PROTEIN, PUTATIVE-RELATED"/>
    <property type="match status" value="1"/>
</dbReference>
<dbReference type="SUPFAM" id="SSF117856">
    <property type="entry name" value="AF0104/ALDC/Ptd012-like"/>
    <property type="match status" value="1"/>
</dbReference>
<dbReference type="AlphaFoldDB" id="A0A8J6TDK5"/>
<dbReference type="PROSITE" id="PS51742">
    <property type="entry name" value="PPC"/>
    <property type="match status" value="1"/>
</dbReference>
<evidence type="ECO:0000313" key="3">
    <source>
        <dbReference type="Proteomes" id="UP000614424"/>
    </source>
</evidence>
<organism evidence="2 3">
    <name type="scientific">Candidatus Desulfobia pelagia</name>
    <dbReference type="NCBI Taxonomy" id="2841692"/>
    <lineage>
        <taxon>Bacteria</taxon>
        <taxon>Pseudomonadati</taxon>
        <taxon>Thermodesulfobacteriota</taxon>
        <taxon>Desulfobulbia</taxon>
        <taxon>Desulfobulbales</taxon>
        <taxon>Desulfobulbaceae</taxon>
        <taxon>Candidatus Desulfobia</taxon>
    </lineage>
</organism>
<keyword evidence="2" id="KW-0238">DNA-binding</keyword>
<evidence type="ECO:0000259" key="1">
    <source>
        <dbReference type="PROSITE" id="PS51742"/>
    </source>
</evidence>
<dbReference type="InterPro" id="IPR005175">
    <property type="entry name" value="PPC_dom"/>
</dbReference>
<proteinExistence type="predicted"/>
<evidence type="ECO:0000313" key="2">
    <source>
        <dbReference type="EMBL" id="MBC8316613.1"/>
    </source>
</evidence>
<reference evidence="2 3" key="1">
    <citation type="submission" date="2020-08" db="EMBL/GenBank/DDBJ databases">
        <title>Bridging the membrane lipid divide: bacteria of the FCB group superphylum have the potential to synthesize archaeal ether lipids.</title>
        <authorList>
            <person name="Villanueva L."/>
            <person name="Von Meijenfeldt F.A.B."/>
            <person name="Westbye A.B."/>
            <person name="Yadav S."/>
            <person name="Hopmans E.C."/>
            <person name="Dutilh B.E."/>
            <person name="Sinninghe Damste J.S."/>
        </authorList>
    </citation>
    <scope>NUCLEOTIDE SEQUENCE [LARGE SCALE GENOMIC DNA]</scope>
    <source>
        <strain evidence="2">NIOZ-UU47</strain>
    </source>
</reference>
<dbReference type="PANTHER" id="PTHR34988:SF1">
    <property type="entry name" value="DNA-BINDING PROTEIN"/>
    <property type="match status" value="1"/>
</dbReference>
<dbReference type="GO" id="GO:0003677">
    <property type="term" value="F:DNA binding"/>
    <property type="evidence" value="ECO:0007669"/>
    <property type="project" value="UniProtKB-KW"/>
</dbReference>
<protein>
    <submittedName>
        <fullName evidence="2">DNA-binding protein</fullName>
    </submittedName>
</protein>
<accession>A0A8J6TDK5</accession>
<name>A0A8J6TDK5_9BACT</name>
<dbReference type="CDD" id="cd11378">
    <property type="entry name" value="DUF296"/>
    <property type="match status" value="1"/>
</dbReference>